<feature type="region of interest" description="Disordered" evidence="1">
    <location>
        <begin position="105"/>
        <end position="128"/>
    </location>
</feature>
<sequence>MCISKWVLYVTIVCVIGQLEGTEIHDSLPNNKAVGGSHVLHCEQVSSKTAMDFVRRYMQPTAKEQPRSALASALFMEPIKGSCTSLIPDKNDELFVPKAGMRIPNPIQRPSSSYAPKPERHQTIHERQDQTRMFQKTSFEYIPSLITT</sequence>
<feature type="chain" id="PRO_5005224128" evidence="2">
    <location>
        <begin position="22"/>
        <end position="148"/>
    </location>
</feature>
<keyword evidence="2" id="KW-0732">Signal</keyword>
<evidence type="ECO:0000256" key="2">
    <source>
        <dbReference type="SAM" id="SignalP"/>
    </source>
</evidence>
<dbReference type="AlphaFoldDB" id="A0A0H5RKG6"/>
<protein>
    <submittedName>
        <fullName evidence="3">Uncharacterized protein</fullName>
    </submittedName>
</protein>
<proteinExistence type="predicted"/>
<name>A0A0H5RKG6_9EUKA</name>
<reference evidence="3" key="1">
    <citation type="submission" date="2015-04" db="EMBL/GenBank/DDBJ databases">
        <title>The genome sequence of the plant pathogenic Rhizarian Plasmodiophora brassicae reveals insights in its biotrophic life cycle and the origin of chitin synthesis.</title>
        <authorList>
            <person name="Schwelm A."/>
            <person name="Fogelqvist J."/>
            <person name="Knaust A."/>
            <person name="Julke S."/>
            <person name="Lilja T."/>
            <person name="Dhandapani V."/>
            <person name="Bonilla-Rosso G."/>
            <person name="Karlsson M."/>
            <person name="Shevchenko A."/>
            <person name="Choi S.R."/>
            <person name="Kim H.G."/>
            <person name="Park J.Y."/>
            <person name="Lim Y.P."/>
            <person name="Ludwig-Muller J."/>
            <person name="Dixelius C."/>
        </authorList>
    </citation>
    <scope>NUCLEOTIDE SEQUENCE</scope>
    <source>
        <tissue evidence="3">Potato root galls</tissue>
    </source>
</reference>
<accession>A0A0H5RKG6</accession>
<dbReference type="EMBL" id="HACM01008782">
    <property type="protein sequence ID" value="CRZ09224.1"/>
    <property type="molecule type" value="Transcribed_RNA"/>
</dbReference>
<evidence type="ECO:0000256" key="1">
    <source>
        <dbReference type="SAM" id="MobiDB-lite"/>
    </source>
</evidence>
<organism evidence="3">
    <name type="scientific">Spongospora subterranea</name>
    <dbReference type="NCBI Taxonomy" id="70186"/>
    <lineage>
        <taxon>Eukaryota</taxon>
        <taxon>Sar</taxon>
        <taxon>Rhizaria</taxon>
        <taxon>Endomyxa</taxon>
        <taxon>Phytomyxea</taxon>
        <taxon>Plasmodiophorida</taxon>
        <taxon>Plasmodiophoridae</taxon>
        <taxon>Spongospora</taxon>
    </lineage>
</organism>
<evidence type="ECO:0000313" key="3">
    <source>
        <dbReference type="EMBL" id="CRZ09224.1"/>
    </source>
</evidence>
<feature type="compositionally biased region" description="Basic and acidic residues" evidence="1">
    <location>
        <begin position="117"/>
        <end position="128"/>
    </location>
</feature>
<feature type="signal peptide" evidence="2">
    <location>
        <begin position="1"/>
        <end position="21"/>
    </location>
</feature>